<dbReference type="Proteomes" id="UP000433101">
    <property type="component" value="Unassembled WGS sequence"/>
</dbReference>
<dbReference type="Pfam" id="PF09828">
    <property type="entry name" value="ChrB_C"/>
    <property type="match status" value="1"/>
</dbReference>
<proteinExistence type="predicted"/>
<dbReference type="AlphaFoldDB" id="A0A7X3LUA6"/>
<gene>
    <name evidence="2" type="ORF">GR183_10120</name>
</gene>
<dbReference type="SMART" id="SM00450">
    <property type="entry name" value="RHOD"/>
    <property type="match status" value="1"/>
</dbReference>
<dbReference type="Gene3D" id="3.40.250.10">
    <property type="entry name" value="Rhodanese-like domain"/>
    <property type="match status" value="1"/>
</dbReference>
<dbReference type="GO" id="GO:0016740">
    <property type="term" value="F:transferase activity"/>
    <property type="evidence" value="ECO:0007669"/>
    <property type="project" value="UniProtKB-KW"/>
</dbReference>
<dbReference type="InterPro" id="IPR018634">
    <property type="entry name" value="ChrB_C"/>
</dbReference>
<reference evidence="2 3" key="1">
    <citation type="submission" date="2019-12" db="EMBL/GenBank/DDBJ databases">
        <authorList>
            <person name="Li M."/>
        </authorList>
    </citation>
    <scope>NUCLEOTIDE SEQUENCE [LARGE SCALE GENOMIC DNA]</scope>
    <source>
        <strain evidence="2 3">GBMRC 2046</strain>
    </source>
</reference>
<comment type="caution">
    <text evidence="2">The sequence shown here is derived from an EMBL/GenBank/DDBJ whole genome shotgun (WGS) entry which is preliminary data.</text>
</comment>
<dbReference type="Pfam" id="PF00581">
    <property type="entry name" value="Rhodanese"/>
    <property type="match status" value="1"/>
</dbReference>
<feature type="domain" description="Rhodanese" evidence="1">
    <location>
        <begin position="18"/>
        <end position="107"/>
    </location>
</feature>
<organism evidence="2 3">
    <name type="scientific">Stappia sediminis</name>
    <dbReference type="NCBI Taxonomy" id="2692190"/>
    <lineage>
        <taxon>Bacteria</taxon>
        <taxon>Pseudomonadati</taxon>
        <taxon>Pseudomonadota</taxon>
        <taxon>Alphaproteobacteria</taxon>
        <taxon>Hyphomicrobiales</taxon>
        <taxon>Stappiaceae</taxon>
        <taxon>Stappia</taxon>
    </lineage>
</organism>
<evidence type="ECO:0000313" key="3">
    <source>
        <dbReference type="Proteomes" id="UP000433101"/>
    </source>
</evidence>
<name>A0A7X3LUA6_9HYPH</name>
<evidence type="ECO:0000313" key="2">
    <source>
        <dbReference type="EMBL" id="MXN65255.1"/>
    </source>
</evidence>
<dbReference type="EMBL" id="WUMV01000003">
    <property type="protein sequence ID" value="MXN65255.1"/>
    <property type="molecule type" value="Genomic_DNA"/>
</dbReference>
<accession>A0A7X3LUA6</accession>
<dbReference type="InterPro" id="IPR001763">
    <property type="entry name" value="Rhodanese-like_dom"/>
</dbReference>
<keyword evidence="3" id="KW-1185">Reference proteome</keyword>
<keyword evidence="2" id="KW-0808">Transferase</keyword>
<dbReference type="InterPro" id="IPR036873">
    <property type="entry name" value="Rhodanese-like_dom_sf"/>
</dbReference>
<dbReference type="RefSeq" id="WP_160775456.1">
    <property type="nucleotide sequence ID" value="NZ_WUMV01000003.1"/>
</dbReference>
<dbReference type="PROSITE" id="PS50206">
    <property type="entry name" value="RHODANESE_3"/>
    <property type="match status" value="1"/>
</dbReference>
<sequence>MPSNTEITVSQLARLIGTPEQPRLIDVRDDEDFCADPRLVPGASRTSPARAAAMAHASGARKVVVICQKGRKLSQGAAAWMRHHGLEAETLEGGFEAWREGGGPLVPFSRIPPPGESGASVWVTRARPKIDRIACPWLIRRFVDPDAVFLYVDQGEVLAVAEKFDATPFDMPDVYWSHRDDRCTFDTMVEEFGLLTEPLLKLSAIVRGADTQRLDLTPQSAGFLAACLGLSRIHKDDLKQLEAGMVLCDAFYRWCRDAVDETHNWTSPT</sequence>
<protein>
    <submittedName>
        <fullName evidence="2">Sulfurtransferase</fullName>
    </submittedName>
</protein>
<dbReference type="SUPFAM" id="SSF52821">
    <property type="entry name" value="Rhodanese/Cell cycle control phosphatase"/>
    <property type="match status" value="1"/>
</dbReference>
<evidence type="ECO:0000259" key="1">
    <source>
        <dbReference type="PROSITE" id="PS50206"/>
    </source>
</evidence>